<comment type="caution">
    <text evidence="1">The sequence shown here is derived from an EMBL/GenBank/DDBJ whole genome shotgun (WGS) entry which is preliminary data.</text>
</comment>
<reference evidence="1" key="1">
    <citation type="journal article" date="2021" name="Open Biol.">
        <title>Shared evolutionary footprints suggest mitochondrial oxidative damage underlies multiple complex I losses in fungi.</title>
        <authorList>
            <person name="Schikora-Tamarit M.A."/>
            <person name="Marcet-Houben M."/>
            <person name="Nosek J."/>
            <person name="Gabaldon T."/>
        </authorList>
    </citation>
    <scope>NUCLEOTIDE SEQUENCE</scope>
    <source>
        <strain evidence="1">NCAIM Y.01608</strain>
    </source>
</reference>
<gene>
    <name evidence="1" type="ORF">OGATHE_006079</name>
</gene>
<evidence type="ECO:0000313" key="1">
    <source>
        <dbReference type="EMBL" id="KAH3659196.1"/>
    </source>
</evidence>
<dbReference type="EMBL" id="JAEUBD010001540">
    <property type="protein sequence ID" value="KAH3659196.1"/>
    <property type="molecule type" value="Genomic_DNA"/>
</dbReference>
<dbReference type="AlphaFoldDB" id="A0A9P8SZ61"/>
<reference evidence="1" key="2">
    <citation type="submission" date="2021-01" db="EMBL/GenBank/DDBJ databases">
        <authorList>
            <person name="Schikora-Tamarit M.A."/>
        </authorList>
    </citation>
    <scope>NUCLEOTIDE SEQUENCE</scope>
    <source>
        <strain evidence="1">NCAIM Y.01608</strain>
    </source>
</reference>
<dbReference type="Proteomes" id="UP000788993">
    <property type="component" value="Unassembled WGS sequence"/>
</dbReference>
<sequence>MGWKDMVQIEFRNGNRVFSSRNIDRGALGGLVVGSQSLVLGQALGLLEELGSLGNQSTGLSTRWRGDGDVEQSSTVVWDDLGVNSGRGAGWERGLGICSKKRVRSNVRGGHTNHGGGWAGLSDSGVLASHRFLWSRRSLTSRKLGQRRFRNEFFQVGLDNVRSNNFNIAVQKHRLGVLGNVLGCVRFGAVVEKWLTQARSKGDGVQSFQGLEVRAAVGDRSLSLGVWEGDLGQFVRSEQSSGQNVANGVDVIWQSFLQELGLKHQRVSARPGALALEPAFFTITLRDETPDPGASTVVTLTAFGTVVEKDLIDVLANILALLYTDGKLF</sequence>
<evidence type="ECO:0000313" key="2">
    <source>
        <dbReference type="Proteomes" id="UP000788993"/>
    </source>
</evidence>
<accession>A0A9P8SZ61</accession>
<name>A0A9P8SZ61_9ASCO</name>
<keyword evidence="2" id="KW-1185">Reference proteome</keyword>
<organism evidence="1 2">
    <name type="scientific">Ogataea polymorpha</name>
    <dbReference type="NCBI Taxonomy" id="460523"/>
    <lineage>
        <taxon>Eukaryota</taxon>
        <taxon>Fungi</taxon>
        <taxon>Dikarya</taxon>
        <taxon>Ascomycota</taxon>
        <taxon>Saccharomycotina</taxon>
        <taxon>Pichiomycetes</taxon>
        <taxon>Pichiales</taxon>
        <taxon>Pichiaceae</taxon>
        <taxon>Ogataea</taxon>
    </lineage>
</organism>
<protein>
    <submittedName>
        <fullName evidence="1">Uncharacterized protein</fullName>
    </submittedName>
</protein>
<proteinExistence type="predicted"/>